<evidence type="ECO:0000313" key="3">
    <source>
        <dbReference type="Proteomes" id="UP000605986"/>
    </source>
</evidence>
<feature type="region of interest" description="Disordered" evidence="1">
    <location>
        <begin position="92"/>
        <end position="136"/>
    </location>
</feature>
<sequence length="136" mass="15146">MPTDIATRALVVTLRAPSGAAKTTAEIHALTGISVLTINDIYARAIRRVFEPNKYIPYALSALWLEDVPRSGRPSKRMEENQDLIIIKLSGGRDLNDDNSENSAEDSRIQKDEANEEAWTDEEDVEGTPLETCFLQ</sequence>
<keyword evidence="3" id="KW-1185">Reference proteome</keyword>
<evidence type="ECO:0000313" key="2">
    <source>
        <dbReference type="EMBL" id="KAF4457218.1"/>
    </source>
</evidence>
<dbReference type="OrthoDB" id="5415741at2759"/>
<dbReference type="EMBL" id="JAADJG010000031">
    <property type="protein sequence ID" value="KAF4457218.1"/>
    <property type="molecule type" value="Genomic_DNA"/>
</dbReference>
<gene>
    <name evidence="2" type="ORF">F53441_782</name>
</gene>
<proteinExistence type="predicted"/>
<name>A0A8H4P4R3_9HYPO</name>
<feature type="compositionally biased region" description="Acidic residues" evidence="1">
    <location>
        <begin position="114"/>
        <end position="126"/>
    </location>
</feature>
<reference evidence="2" key="1">
    <citation type="submission" date="2020-01" db="EMBL/GenBank/DDBJ databases">
        <title>Identification and distribution of gene clusters putatively required for synthesis of sphingolipid metabolism inhibitors in phylogenetically diverse species of the filamentous fungus Fusarium.</title>
        <authorList>
            <person name="Kim H.-S."/>
            <person name="Busman M."/>
            <person name="Brown D.W."/>
            <person name="Divon H."/>
            <person name="Uhlig S."/>
            <person name="Proctor R.H."/>
        </authorList>
    </citation>
    <scope>NUCLEOTIDE SEQUENCE</scope>
    <source>
        <strain evidence="2">NRRL 53441</strain>
    </source>
</reference>
<organism evidence="2 3">
    <name type="scientific">Fusarium austroafricanum</name>
    <dbReference type="NCBI Taxonomy" id="2364996"/>
    <lineage>
        <taxon>Eukaryota</taxon>
        <taxon>Fungi</taxon>
        <taxon>Dikarya</taxon>
        <taxon>Ascomycota</taxon>
        <taxon>Pezizomycotina</taxon>
        <taxon>Sordariomycetes</taxon>
        <taxon>Hypocreomycetidae</taxon>
        <taxon>Hypocreales</taxon>
        <taxon>Nectriaceae</taxon>
        <taxon>Fusarium</taxon>
        <taxon>Fusarium concolor species complex</taxon>
    </lineage>
</organism>
<dbReference type="Proteomes" id="UP000605986">
    <property type="component" value="Unassembled WGS sequence"/>
</dbReference>
<comment type="caution">
    <text evidence="2">The sequence shown here is derived from an EMBL/GenBank/DDBJ whole genome shotgun (WGS) entry which is preliminary data.</text>
</comment>
<protein>
    <submittedName>
        <fullName evidence="2">Uncharacterized protein</fullName>
    </submittedName>
</protein>
<evidence type="ECO:0000256" key="1">
    <source>
        <dbReference type="SAM" id="MobiDB-lite"/>
    </source>
</evidence>
<dbReference type="AlphaFoldDB" id="A0A8H4P4R3"/>
<accession>A0A8H4P4R3</accession>